<sequence>MAAWYNGSRHSIFNISDYEYNTNTMLEQFWVDLIQNNRGKICYFHNWGGYDSILSMPSLFNLPGYEFEPMVNNGEVMCLTISNSKGKTQLTIKDSIRLLPGALGKLARDWKVETQKEHFPHYFYAYDLPSTIKYEGPLPPYVYFEPKRTSQADYEILAEQFKDNWSFLEVSRTYILGDVKALYQIMIAFFEAITSKFSIDPLSVVSAPSTAFKIWRTVQLPLLLKDNLKVFDLSHNLDAQLRESYCGGIVDVYRPHLIGEGYYYDVNSLYPTAMIRPMPVGLPKSVNLTVEQFLEGNFFGFVEATVLAPAPSTHAGYIGLLPIKLQGKLICPGGTFSGLFFSEELRFALANGYKLLEIGLGFEFERGENCFKDLITQLNRMKIEAQLNNQPTIRNISKLLMNSMYGRFGMHPSLTNTSIWTQTQINSITNGWLIQSQIQFGELSLVTTILNKEWILENLGKEVLLKHLVKMGNNTNVAIASAVTAYSRMIINGFKLEALKLGRDIYYSDTDSLVLNGPLPEELISSTVLGKLKLEYKFKEGLFITPKIYCLELEDGKLITKCKGYSGKLSKEQYLQLLEGKPLDLQVTKWTRSLKDSTIDVKPNFKYTINPNLTKRYKVIRDGVWTNTKPIVLRGRIISGEENPFGNL</sequence>
<dbReference type="InterPro" id="IPR006172">
    <property type="entry name" value="DNA-dir_DNA_pol_B"/>
</dbReference>
<proteinExistence type="inferred from homology"/>
<accession>I6WIA1</accession>
<dbReference type="GO" id="GO:0003677">
    <property type="term" value="F:DNA binding"/>
    <property type="evidence" value="ECO:0007669"/>
    <property type="project" value="UniProtKB-KW"/>
</dbReference>
<keyword evidence="5" id="KW-0548">Nucleotidyltransferase</keyword>
<dbReference type="Gene3D" id="3.90.1600.10">
    <property type="entry name" value="Palm domain of DNA polymerase"/>
    <property type="match status" value="2"/>
</dbReference>
<evidence type="ECO:0000256" key="7">
    <source>
        <dbReference type="ARBA" id="ARBA00022932"/>
    </source>
</evidence>
<organism evidence="11">
    <name type="scientific">Rhizophagus irregularis</name>
    <dbReference type="NCBI Taxonomy" id="588596"/>
    <lineage>
        <taxon>Eukaryota</taxon>
        <taxon>Fungi</taxon>
        <taxon>Fungi incertae sedis</taxon>
        <taxon>Mucoromycota</taxon>
        <taxon>Glomeromycotina</taxon>
        <taxon>Glomeromycetes</taxon>
        <taxon>Glomerales</taxon>
        <taxon>Glomeraceae</taxon>
        <taxon>Rhizophagus</taxon>
    </lineage>
</organism>
<reference evidence="11" key="1">
    <citation type="journal article" date="2012" name="New Phytol.">
        <title>Comparative analysis of mitochondrial genomes of Rhizophagus irregularis - syn. Glomus irregulare - reveals a polymorphism induced by variability generating elements.</title>
        <authorList>
            <person name="Formey D."/>
            <person name="Moles M."/>
            <person name="Haouy A."/>
            <person name="Savelli B."/>
            <person name="Bouchez O."/>
            <person name="Becard G."/>
            <person name="Roux C."/>
        </authorList>
    </citation>
    <scope>NUCLEOTIDE SEQUENCE</scope>
</reference>
<dbReference type="SUPFAM" id="SSF56672">
    <property type="entry name" value="DNA/RNA polymerases"/>
    <property type="match status" value="1"/>
</dbReference>
<dbReference type="Gene3D" id="3.30.420.10">
    <property type="entry name" value="Ribonuclease H-like superfamily/Ribonuclease H"/>
    <property type="match status" value="1"/>
</dbReference>
<dbReference type="SUPFAM" id="SSF53098">
    <property type="entry name" value="Ribonuclease H-like"/>
    <property type="match status" value="1"/>
</dbReference>
<evidence type="ECO:0000256" key="9">
    <source>
        <dbReference type="ARBA" id="ARBA00049244"/>
    </source>
</evidence>
<evidence type="ECO:0000313" key="11">
    <source>
        <dbReference type="EMBL" id="AFN42484.1"/>
    </source>
</evidence>
<evidence type="ECO:0000256" key="1">
    <source>
        <dbReference type="ARBA" id="ARBA00005755"/>
    </source>
</evidence>
<protein>
    <recommendedName>
        <fullName evidence="3">Probable DNA polymerase</fullName>
        <ecNumber evidence="2">2.7.7.7</ecNumber>
    </recommendedName>
</protein>
<dbReference type="PANTHER" id="PTHR33568:SF3">
    <property type="entry name" value="DNA-DIRECTED DNA POLYMERASE"/>
    <property type="match status" value="1"/>
</dbReference>
<evidence type="ECO:0000256" key="2">
    <source>
        <dbReference type="ARBA" id="ARBA00012417"/>
    </source>
</evidence>
<name>I6WIA1_9GLOM</name>
<dbReference type="GO" id="GO:0000166">
    <property type="term" value="F:nucleotide binding"/>
    <property type="evidence" value="ECO:0007669"/>
    <property type="project" value="InterPro"/>
</dbReference>
<dbReference type="VEuPathDB" id="FungiDB:FUN_008616"/>
<dbReference type="InterPro" id="IPR036397">
    <property type="entry name" value="RNaseH_sf"/>
</dbReference>
<evidence type="ECO:0000256" key="3">
    <source>
        <dbReference type="ARBA" id="ARBA00014385"/>
    </source>
</evidence>
<dbReference type="InterPro" id="IPR023211">
    <property type="entry name" value="DNA_pol_palm_dom_sf"/>
</dbReference>
<dbReference type="PRINTS" id="PR00106">
    <property type="entry name" value="DNAPOLB"/>
</dbReference>
<dbReference type="PROSITE" id="PS00116">
    <property type="entry name" value="DNA_POLYMERASE_B"/>
    <property type="match status" value="1"/>
</dbReference>
<evidence type="ECO:0000256" key="4">
    <source>
        <dbReference type="ARBA" id="ARBA00022679"/>
    </source>
</evidence>
<dbReference type="InterPro" id="IPR043502">
    <property type="entry name" value="DNA/RNA_pol_sf"/>
</dbReference>
<dbReference type="GO" id="GO:0003887">
    <property type="term" value="F:DNA-directed DNA polymerase activity"/>
    <property type="evidence" value="ECO:0007669"/>
    <property type="project" value="UniProtKB-KW"/>
</dbReference>
<evidence type="ECO:0000259" key="10">
    <source>
        <dbReference type="Pfam" id="PF03175"/>
    </source>
</evidence>
<keyword evidence="4" id="KW-0808">Transferase</keyword>
<evidence type="ECO:0000256" key="5">
    <source>
        <dbReference type="ARBA" id="ARBA00022695"/>
    </source>
</evidence>
<keyword evidence="6" id="KW-0235">DNA replication</keyword>
<dbReference type="InterPro" id="IPR004868">
    <property type="entry name" value="DNA-dir_DNA_pol_B_mt/vir"/>
</dbReference>
<dbReference type="InterPro" id="IPR012337">
    <property type="entry name" value="RNaseH-like_sf"/>
</dbReference>
<dbReference type="Pfam" id="PF03175">
    <property type="entry name" value="DNA_pol_B_2"/>
    <property type="match status" value="1"/>
</dbReference>
<dbReference type="GO" id="GO:0006260">
    <property type="term" value="P:DNA replication"/>
    <property type="evidence" value="ECO:0007669"/>
    <property type="project" value="UniProtKB-KW"/>
</dbReference>
<dbReference type="EMBL" id="JQ514224">
    <property type="protein sequence ID" value="AFN42484.1"/>
    <property type="molecule type" value="Genomic_DNA"/>
</dbReference>
<keyword evidence="7" id="KW-0239">DNA-directed DNA polymerase</keyword>
<feature type="domain" description="DNA-directed DNA polymerase family B mitochondria/virus" evidence="10">
    <location>
        <begin position="36"/>
        <end position="489"/>
    </location>
</feature>
<dbReference type="PANTHER" id="PTHR33568">
    <property type="entry name" value="DNA POLYMERASE"/>
    <property type="match status" value="1"/>
</dbReference>
<geneLocation type="mitochondrion" evidence="11"/>
<dbReference type="AlphaFoldDB" id="I6WIA1"/>
<keyword evidence="11" id="KW-0496">Mitochondrion</keyword>
<evidence type="ECO:0000256" key="6">
    <source>
        <dbReference type="ARBA" id="ARBA00022705"/>
    </source>
</evidence>
<dbReference type="InterPro" id="IPR017964">
    <property type="entry name" value="DNA-dir_DNA_pol_B_CS"/>
</dbReference>
<dbReference type="VEuPathDB" id="FungiDB:RhiirA1_386207"/>
<evidence type="ECO:0000256" key="8">
    <source>
        <dbReference type="ARBA" id="ARBA00023125"/>
    </source>
</evidence>
<comment type="catalytic activity">
    <reaction evidence="9">
        <text>DNA(n) + a 2'-deoxyribonucleoside 5'-triphosphate = DNA(n+1) + diphosphate</text>
        <dbReference type="Rhea" id="RHEA:22508"/>
        <dbReference type="Rhea" id="RHEA-COMP:17339"/>
        <dbReference type="Rhea" id="RHEA-COMP:17340"/>
        <dbReference type="ChEBI" id="CHEBI:33019"/>
        <dbReference type="ChEBI" id="CHEBI:61560"/>
        <dbReference type="ChEBI" id="CHEBI:173112"/>
        <dbReference type="EC" id="2.7.7.7"/>
    </reaction>
</comment>
<comment type="similarity">
    <text evidence="1">Belongs to the DNA polymerase type-B family.</text>
</comment>
<dbReference type="EC" id="2.7.7.7" evidence="2"/>
<keyword evidence="8" id="KW-0238">DNA-binding</keyword>